<dbReference type="InterPro" id="IPR007038">
    <property type="entry name" value="HupE_UreJ"/>
</dbReference>
<dbReference type="Pfam" id="PF04955">
    <property type="entry name" value="HupE_UreJ"/>
    <property type="match status" value="1"/>
</dbReference>
<keyword evidence="1" id="KW-1133">Transmembrane helix</keyword>
<feature type="transmembrane region" description="Helical" evidence="1">
    <location>
        <begin position="69"/>
        <end position="87"/>
    </location>
</feature>
<organism evidence="3 4">
    <name type="scientific">Roseibium aggregatum</name>
    <dbReference type="NCBI Taxonomy" id="187304"/>
    <lineage>
        <taxon>Bacteria</taxon>
        <taxon>Pseudomonadati</taxon>
        <taxon>Pseudomonadota</taxon>
        <taxon>Alphaproteobacteria</taxon>
        <taxon>Hyphomicrobiales</taxon>
        <taxon>Stappiaceae</taxon>
        <taxon>Roseibium</taxon>
    </lineage>
</organism>
<dbReference type="RefSeq" id="WP_055657913.1">
    <property type="nucleotide sequence ID" value="NZ_CP045627.1"/>
</dbReference>
<evidence type="ECO:0000313" key="4">
    <source>
        <dbReference type="Proteomes" id="UP000048926"/>
    </source>
</evidence>
<keyword evidence="1" id="KW-0812">Transmembrane</keyword>
<dbReference type="PIRSF" id="PIRSF016919">
    <property type="entry name" value="HupE_UreJ"/>
    <property type="match status" value="1"/>
</dbReference>
<name>A0A0M6Y6W0_9HYPH</name>
<keyword evidence="4" id="KW-1185">Reference proteome</keyword>
<keyword evidence="1" id="KW-0472">Membrane</keyword>
<dbReference type="EMBL" id="CXST01000002">
    <property type="protein sequence ID" value="CTQ45027.1"/>
    <property type="molecule type" value="Genomic_DNA"/>
</dbReference>
<dbReference type="AlphaFoldDB" id="A0A0M6Y6W0"/>
<reference evidence="4" key="1">
    <citation type="submission" date="2015-07" db="EMBL/GenBank/DDBJ databases">
        <authorList>
            <person name="Rodrigo-Torres Lidia"/>
            <person name="Arahal R.David."/>
        </authorList>
    </citation>
    <scope>NUCLEOTIDE SEQUENCE [LARGE SCALE GENOMIC DNA]</scope>
    <source>
        <strain evidence="4">CECT 4801</strain>
    </source>
</reference>
<sequence length="197" mass="19868">MLYRLGLATAFGLLTASPALAHLDPSEHGSFAAGFTHPLFGTDHVLAMIAVGLWAALLGGRAVWALPTAFVGAMIVGFLLSLAGIPLPYVEPFILTSVVVLGVVVALALRLPLGVCAALVGVFGICHGHAHGGEIGSAGELSYAGGFVLATALLHAAGLLIGYGANVATRNDPAWAPRIIRSLGVLTALGGLYLAAA</sequence>
<protein>
    <submittedName>
        <fullName evidence="3">HupE / UreJ protein</fullName>
    </submittedName>
</protein>
<gene>
    <name evidence="3" type="ORF">LAL4801_03474</name>
</gene>
<feature type="signal peptide" evidence="2">
    <location>
        <begin position="1"/>
        <end position="21"/>
    </location>
</feature>
<accession>A0A0M6Y6W0</accession>
<feature type="transmembrane region" description="Helical" evidence="1">
    <location>
        <begin position="141"/>
        <end position="163"/>
    </location>
</feature>
<evidence type="ECO:0000256" key="2">
    <source>
        <dbReference type="SAM" id="SignalP"/>
    </source>
</evidence>
<evidence type="ECO:0000256" key="1">
    <source>
        <dbReference type="SAM" id="Phobius"/>
    </source>
</evidence>
<feature type="chain" id="PRO_5005807556" evidence="2">
    <location>
        <begin position="22"/>
        <end position="197"/>
    </location>
</feature>
<keyword evidence="2" id="KW-0732">Signal</keyword>
<dbReference type="STRING" id="187304.B0E33_05970"/>
<feature type="transmembrane region" description="Helical" evidence="1">
    <location>
        <begin position="175"/>
        <end position="196"/>
    </location>
</feature>
<dbReference type="OrthoDB" id="9808192at2"/>
<proteinExistence type="predicted"/>
<feature type="transmembrane region" description="Helical" evidence="1">
    <location>
        <begin position="93"/>
        <end position="120"/>
    </location>
</feature>
<feature type="transmembrane region" description="Helical" evidence="1">
    <location>
        <begin position="45"/>
        <end position="64"/>
    </location>
</feature>
<dbReference type="Proteomes" id="UP000048926">
    <property type="component" value="Unassembled WGS sequence"/>
</dbReference>
<evidence type="ECO:0000313" key="3">
    <source>
        <dbReference type="EMBL" id="CTQ45027.1"/>
    </source>
</evidence>